<dbReference type="GO" id="GO:0046872">
    <property type="term" value="F:metal ion binding"/>
    <property type="evidence" value="ECO:0007669"/>
    <property type="project" value="UniProtKB-KW"/>
</dbReference>
<dbReference type="NCBIfam" id="TIGR00079">
    <property type="entry name" value="pept_deformyl"/>
    <property type="match status" value="1"/>
</dbReference>
<evidence type="ECO:0000313" key="3">
    <source>
        <dbReference type="EMBL" id="OGY15590.1"/>
    </source>
</evidence>
<comment type="caution">
    <text evidence="3">The sequence shown here is derived from an EMBL/GenBank/DDBJ whole genome shotgun (WGS) entry which is preliminary data.</text>
</comment>
<proteinExistence type="inferred from homology"/>
<dbReference type="GO" id="GO:0042586">
    <property type="term" value="F:peptide deformylase activity"/>
    <property type="evidence" value="ECO:0007669"/>
    <property type="project" value="UniProtKB-UniRule"/>
</dbReference>
<evidence type="ECO:0000256" key="1">
    <source>
        <dbReference type="ARBA" id="ARBA00010759"/>
    </source>
</evidence>
<dbReference type="SUPFAM" id="SSF56420">
    <property type="entry name" value="Peptide deformylase"/>
    <property type="match status" value="1"/>
</dbReference>
<evidence type="ECO:0000256" key="2">
    <source>
        <dbReference type="HAMAP-Rule" id="MF_00163"/>
    </source>
</evidence>
<dbReference type="AlphaFoldDB" id="A0A1G1VJJ9"/>
<feature type="binding site" evidence="2">
    <location>
        <position position="101"/>
    </location>
    <ligand>
        <name>Fe cation</name>
        <dbReference type="ChEBI" id="CHEBI:24875"/>
    </ligand>
</feature>
<sequence length="190" mass="21690">MLPILQVPNPILRQKSTAVVKIDKKVLQFINRLKQTLIHQDHPKGVGLSAIQVGQPWRIFLTYLPSPQNRTIQVFINPEIVSVSKKLTLGPNPQKPILEGCLSIPRIYGPVYRHQWVKLKYKYTSGVYLDSPKVKTVVVKFTAFPARVIQHELDHLNGILFPDRSLKDNLPLYQEINDKLESATQTKLVP</sequence>
<dbReference type="CDD" id="cd00487">
    <property type="entry name" value="Pep_deformylase"/>
    <property type="match status" value="1"/>
</dbReference>
<accession>A0A1G1VJJ9</accession>
<name>A0A1G1VJJ9_9BACT</name>
<dbReference type="EC" id="3.5.1.88" evidence="2"/>
<reference evidence="3 4" key="1">
    <citation type="journal article" date="2016" name="Nat. Commun.">
        <title>Thousands of microbial genomes shed light on interconnected biogeochemical processes in an aquifer system.</title>
        <authorList>
            <person name="Anantharaman K."/>
            <person name="Brown C.T."/>
            <person name="Hug L.A."/>
            <person name="Sharon I."/>
            <person name="Castelle C.J."/>
            <person name="Probst A.J."/>
            <person name="Thomas B.C."/>
            <person name="Singh A."/>
            <person name="Wilkins M.J."/>
            <person name="Karaoz U."/>
            <person name="Brodie E.L."/>
            <person name="Williams K.H."/>
            <person name="Hubbard S.S."/>
            <person name="Banfield J.F."/>
        </authorList>
    </citation>
    <scope>NUCLEOTIDE SEQUENCE [LARGE SCALE GENOMIC DNA]</scope>
</reference>
<dbReference type="InterPro" id="IPR036821">
    <property type="entry name" value="Peptide_deformylase_sf"/>
</dbReference>
<evidence type="ECO:0000313" key="4">
    <source>
        <dbReference type="Proteomes" id="UP000177324"/>
    </source>
</evidence>
<dbReference type="HAMAP" id="MF_00163">
    <property type="entry name" value="Pep_deformylase"/>
    <property type="match status" value="1"/>
</dbReference>
<protein>
    <recommendedName>
        <fullName evidence="2">Peptide deformylase</fullName>
        <shortName evidence="2">PDF</shortName>
        <ecNumber evidence="2">3.5.1.88</ecNumber>
    </recommendedName>
    <alternativeName>
        <fullName evidence="2">Polypeptide deformylase</fullName>
    </alternativeName>
</protein>
<dbReference type="PRINTS" id="PR01576">
    <property type="entry name" value="PDEFORMYLASE"/>
</dbReference>
<organism evidence="3 4">
    <name type="scientific">Candidatus Chisholmbacteria bacterium RIFCSPHIGHO2_01_FULL_48_12</name>
    <dbReference type="NCBI Taxonomy" id="1797589"/>
    <lineage>
        <taxon>Bacteria</taxon>
        <taxon>Candidatus Chisholmiibacteriota</taxon>
    </lineage>
</organism>
<dbReference type="EMBL" id="MHCH01000063">
    <property type="protein sequence ID" value="OGY15590.1"/>
    <property type="molecule type" value="Genomic_DNA"/>
</dbReference>
<dbReference type="PIRSF" id="PIRSF004749">
    <property type="entry name" value="Pep_def"/>
    <property type="match status" value="1"/>
</dbReference>
<feature type="active site" evidence="2">
    <location>
        <position position="152"/>
    </location>
</feature>
<dbReference type="PANTHER" id="PTHR10458">
    <property type="entry name" value="PEPTIDE DEFORMYLASE"/>
    <property type="match status" value="1"/>
</dbReference>
<keyword evidence="2" id="KW-0378">Hydrolase</keyword>
<comment type="similarity">
    <text evidence="1 2">Belongs to the polypeptide deformylase family.</text>
</comment>
<comment type="catalytic activity">
    <reaction evidence="2">
        <text>N-terminal N-formyl-L-methionyl-[peptide] + H2O = N-terminal L-methionyl-[peptide] + formate</text>
        <dbReference type="Rhea" id="RHEA:24420"/>
        <dbReference type="Rhea" id="RHEA-COMP:10639"/>
        <dbReference type="Rhea" id="RHEA-COMP:10640"/>
        <dbReference type="ChEBI" id="CHEBI:15377"/>
        <dbReference type="ChEBI" id="CHEBI:15740"/>
        <dbReference type="ChEBI" id="CHEBI:49298"/>
        <dbReference type="ChEBI" id="CHEBI:64731"/>
        <dbReference type="EC" id="3.5.1.88"/>
    </reaction>
</comment>
<keyword evidence="2" id="KW-0648">Protein biosynthesis</keyword>
<dbReference type="STRING" id="1797589.A2784_02030"/>
<comment type="cofactor">
    <cofactor evidence="2">
        <name>Fe(2+)</name>
        <dbReference type="ChEBI" id="CHEBI:29033"/>
    </cofactor>
    <text evidence="2">Binds 1 Fe(2+) ion.</text>
</comment>
<dbReference type="Proteomes" id="UP000177324">
    <property type="component" value="Unassembled WGS sequence"/>
</dbReference>
<feature type="binding site" evidence="2">
    <location>
        <position position="151"/>
    </location>
    <ligand>
        <name>Fe cation</name>
        <dbReference type="ChEBI" id="CHEBI:24875"/>
    </ligand>
</feature>
<dbReference type="Gene3D" id="3.90.45.10">
    <property type="entry name" value="Peptide deformylase"/>
    <property type="match status" value="1"/>
</dbReference>
<dbReference type="PANTHER" id="PTHR10458:SF22">
    <property type="entry name" value="PEPTIDE DEFORMYLASE"/>
    <property type="match status" value="1"/>
</dbReference>
<feature type="binding site" evidence="2">
    <location>
        <position position="155"/>
    </location>
    <ligand>
        <name>Fe cation</name>
        <dbReference type="ChEBI" id="CHEBI:24875"/>
    </ligand>
</feature>
<keyword evidence="2" id="KW-0408">Iron</keyword>
<dbReference type="InterPro" id="IPR023635">
    <property type="entry name" value="Peptide_deformylase"/>
</dbReference>
<dbReference type="GO" id="GO:0006412">
    <property type="term" value="P:translation"/>
    <property type="evidence" value="ECO:0007669"/>
    <property type="project" value="UniProtKB-UniRule"/>
</dbReference>
<gene>
    <name evidence="2" type="primary">def</name>
    <name evidence="3" type="ORF">A2784_02030</name>
</gene>
<keyword evidence="2" id="KW-0479">Metal-binding</keyword>
<comment type="function">
    <text evidence="2">Removes the formyl group from the N-terminal Met of newly synthesized proteins. Requires at least a dipeptide for an efficient rate of reaction. N-terminal L-methionine is a prerequisite for activity but the enzyme has broad specificity at other positions.</text>
</comment>
<dbReference type="Pfam" id="PF01327">
    <property type="entry name" value="Pep_deformylase"/>
    <property type="match status" value="1"/>
</dbReference>